<comment type="caution">
    <text evidence="1">The sequence shown here is derived from an EMBL/GenBank/DDBJ whole genome shotgun (WGS) entry which is preliminary data.</text>
</comment>
<sequence length="96" mass="11241">MGKYNDYIEESGRVHPLTLFYASIMTDKEANKRIFSEYQKEVAKMAEYNILKWENNRDTAKSLNDAVYHKRTAKWGRPVGTEVDMSVAKHRTPVRD</sequence>
<organism evidence="1 2">
    <name type="scientific">Coemansia biformis</name>
    <dbReference type="NCBI Taxonomy" id="1286918"/>
    <lineage>
        <taxon>Eukaryota</taxon>
        <taxon>Fungi</taxon>
        <taxon>Fungi incertae sedis</taxon>
        <taxon>Zoopagomycota</taxon>
        <taxon>Kickxellomycotina</taxon>
        <taxon>Kickxellomycetes</taxon>
        <taxon>Kickxellales</taxon>
        <taxon>Kickxellaceae</taxon>
        <taxon>Coemansia</taxon>
    </lineage>
</organism>
<protein>
    <submittedName>
        <fullName evidence="1">Uncharacterized protein</fullName>
    </submittedName>
</protein>
<dbReference type="Proteomes" id="UP001143981">
    <property type="component" value="Unassembled WGS sequence"/>
</dbReference>
<evidence type="ECO:0000313" key="1">
    <source>
        <dbReference type="EMBL" id="KAJ1720375.1"/>
    </source>
</evidence>
<dbReference type="EMBL" id="JANBOI010002685">
    <property type="protein sequence ID" value="KAJ1720375.1"/>
    <property type="molecule type" value="Genomic_DNA"/>
</dbReference>
<dbReference type="OrthoDB" id="5513815at2759"/>
<name>A0A9W7XYK7_9FUNG</name>
<dbReference type="AlphaFoldDB" id="A0A9W7XYK7"/>
<evidence type="ECO:0000313" key="2">
    <source>
        <dbReference type="Proteomes" id="UP001143981"/>
    </source>
</evidence>
<reference evidence="1" key="1">
    <citation type="submission" date="2022-07" db="EMBL/GenBank/DDBJ databases">
        <title>Phylogenomic reconstructions and comparative analyses of Kickxellomycotina fungi.</title>
        <authorList>
            <person name="Reynolds N.K."/>
            <person name="Stajich J.E."/>
            <person name="Barry K."/>
            <person name="Grigoriev I.V."/>
            <person name="Crous P."/>
            <person name="Smith M.E."/>
        </authorList>
    </citation>
    <scope>NUCLEOTIDE SEQUENCE</scope>
    <source>
        <strain evidence="1">BCRC 34381</strain>
    </source>
</reference>
<keyword evidence="2" id="KW-1185">Reference proteome</keyword>
<accession>A0A9W7XYK7</accession>
<gene>
    <name evidence="1" type="ORF">LPJ61_006171</name>
</gene>
<proteinExistence type="predicted"/>